<name>A0A645DPA4_9ZZZZ</name>
<sequence length="52" mass="5587">MLAFASDIGSAPRRLDQAEALEPVQQGIEHAVGPVHLTSGQFIDPFEDRVAV</sequence>
<gene>
    <name evidence="1" type="ORF">SDC9_138263</name>
</gene>
<evidence type="ECO:0000313" key="1">
    <source>
        <dbReference type="EMBL" id="MPM91137.1"/>
    </source>
</evidence>
<dbReference type="EMBL" id="VSSQ01038248">
    <property type="protein sequence ID" value="MPM91137.1"/>
    <property type="molecule type" value="Genomic_DNA"/>
</dbReference>
<accession>A0A645DPA4</accession>
<reference evidence="1" key="1">
    <citation type="submission" date="2019-08" db="EMBL/GenBank/DDBJ databases">
        <authorList>
            <person name="Kucharzyk K."/>
            <person name="Murdoch R.W."/>
            <person name="Higgins S."/>
            <person name="Loffler F."/>
        </authorList>
    </citation>
    <scope>NUCLEOTIDE SEQUENCE</scope>
</reference>
<protein>
    <submittedName>
        <fullName evidence="1">Uncharacterized protein</fullName>
    </submittedName>
</protein>
<comment type="caution">
    <text evidence="1">The sequence shown here is derived from an EMBL/GenBank/DDBJ whole genome shotgun (WGS) entry which is preliminary data.</text>
</comment>
<proteinExistence type="predicted"/>
<organism evidence="1">
    <name type="scientific">bioreactor metagenome</name>
    <dbReference type="NCBI Taxonomy" id="1076179"/>
    <lineage>
        <taxon>unclassified sequences</taxon>
        <taxon>metagenomes</taxon>
        <taxon>ecological metagenomes</taxon>
    </lineage>
</organism>
<dbReference type="AlphaFoldDB" id="A0A645DPA4"/>